<reference evidence="1" key="1">
    <citation type="journal article" date="2019" name="bioRxiv">
        <title>The Genome of the Zebra Mussel, Dreissena polymorpha: A Resource for Invasive Species Research.</title>
        <authorList>
            <person name="McCartney M.A."/>
            <person name="Auch B."/>
            <person name="Kono T."/>
            <person name="Mallez S."/>
            <person name="Zhang Y."/>
            <person name="Obille A."/>
            <person name="Becker A."/>
            <person name="Abrahante J.E."/>
            <person name="Garbe J."/>
            <person name="Badalamenti J.P."/>
            <person name="Herman A."/>
            <person name="Mangelson H."/>
            <person name="Liachko I."/>
            <person name="Sullivan S."/>
            <person name="Sone E.D."/>
            <person name="Koren S."/>
            <person name="Silverstein K.A.T."/>
            <person name="Beckman K.B."/>
            <person name="Gohl D.M."/>
        </authorList>
    </citation>
    <scope>NUCLEOTIDE SEQUENCE</scope>
    <source>
        <strain evidence="1">Duluth1</strain>
        <tissue evidence="1">Whole animal</tissue>
    </source>
</reference>
<evidence type="ECO:0000313" key="2">
    <source>
        <dbReference type="Proteomes" id="UP000828390"/>
    </source>
</evidence>
<dbReference type="EMBL" id="JAIWYP010000008">
    <property type="protein sequence ID" value="KAH3789993.1"/>
    <property type="molecule type" value="Genomic_DNA"/>
</dbReference>
<gene>
    <name evidence="1" type="ORF">DPMN_168186</name>
</gene>
<dbReference type="AlphaFoldDB" id="A0A9D4IZF1"/>
<organism evidence="1 2">
    <name type="scientific">Dreissena polymorpha</name>
    <name type="common">Zebra mussel</name>
    <name type="synonym">Mytilus polymorpha</name>
    <dbReference type="NCBI Taxonomy" id="45954"/>
    <lineage>
        <taxon>Eukaryota</taxon>
        <taxon>Metazoa</taxon>
        <taxon>Spiralia</taxon>
        <taxon>Lophotrochozoa</taxon>
        <taxon>Mollusca</taxon>
        <taxon>Bivalvia</taxon>
        <taxon>Autobranchia</taxon>
        <taxon>Heteroconchia</taxon>
        <taxon>Euheterodonta</taxon>
        <taxon>Imparidentia</taxon>
        <taxon>Neoheterodontei</taxon>
        <taxon>Myida</taxon>
        <taxon>Dreissenoidea</taxon>
        <taxon>Dreissenidae</taxon>
        <taxon>Dreissena</taxon>
    </lineage>
</organism>
<protein>
    <submittedName>
        <fullName evidence="1">Uncharacterized protein</fullName>
    </submittedName>
</protein>
<reference evidence="1" key="2">
    <citation type="submission" date="2020-11" db="EMBL/GenBank/DDBJ databases">
        <authorList>
            <person name="McCartney M.A."/>
            <person name="Auch B."/>
            <person name="Kono T."/>
            <person name="Mallez S."/>
            <person name="Becker A."/>
            <person name="Gohl D.M."/>
            <person name="Silverstein K.A.T."/>
            <person name="Koren S."/>
            <person name="Bechman K.B."/>
            <person name="Herman A."/>
            <person name="Abrahante J.E."/>
            <person name="Garbe J."/>
        </authorList>
    </citation>
    <scope>NUCLEOTIDE SEQUENCE</scope>
    <source>
        <strain evidence="1">Duluth1</strain>
        <tissue evidence="1">Whole animal</tissue>
    </source>
</reference>
<name>A0A9D4IZF1_DREPO</name>
<accession>A0A9D4IZF1</accession>
<comment type="caution">
    <text evidence="1">The sequence shown here is derived from an EMBL/GenBank/DDBJ whole genome shotgun (WGS) entry which is preliminary data.</text>
</comment>
<proteinExistence type="predicted"/>
<dbReference type="Proteomes" id="UP000828390">
    <property type="component" value="Unassembled WGS sequence"/>
</dbReference>
<sequence>MQIQNSFDRHCTSKDHFVVPECQKKDAMSAYVDSESVEESDPDDTDTQDKALFRTIYFLMKNEIPLNKLDAILDLQRLNGVEMHYQNLSQTCNSYRNARNYC</sequence>
<keyword evidence="2" id="KW-1185">Reference proteome</keyword>
<evidence type="ECO:0000313" key="1">
    <source>
        <dbReference type="EMBL" id="KAH3789993.1"/>
    </source>
</evidence>